<proteinExistence type="predicted"/>
<evidence type="ECO:0000313" key="1">
    <source>
        <dbReference type="EMBL" id="GFR32732.1"/>
    </source>
</evidence>
<accession>A0A8X6HZE8</accession>
<sequence length="66" mass="7500">MFCNNSQPSQCLKIEEIYSETGRTSPVRKYEGVSIDMHSMSESFTRGLRLQATQKELEDSRGANAR</sequence>
<gene>
    <name evidence="1" type="ORF">TNCT_11721</name>
</gene>
<dbReference type="AlphaFoldDB" id="A0A8X6HZE8"/>
<keyword evidence="2" id="KW-1185">Reference proteome</keyword>
<name>A0A8X6HZE8_TRICU</name>
<dbReference type="EMBL" id="BMAO01039628">
    <property type="protein sequence ID" value="GFR32732.1"/>
    <property type="molecule type" value="Genomic_DNA"/>
</dbReference>
<protein>
    <submittedName>
        <fullName evidence="1">Uncharacterized protein</fullName>
    </submittedName>
</protein>
<dbReference type="Proteomes" id="UP000887116">
    <property type="component" value="Unassembled WGS sequence"/>
</dbReference>
<evidence type="ECO:0000313" key="2">
    <source>
        <dbReference type="Proteomes" id="UP000887116"/>
    </source>
</evidence>
<comment type="caution">
    <text evidence="1">The sequence shown here is derived from an EMBL/GenBank/DDBJ whole genome shotgun (WGS) entry which is preliminary data.</text>
</comment>
<organism evidence="1 2">
    <name type="scientific">Trichonephila clavata</name>
    <name type="common">Joro spider</name>
    <name type="synonym">Nephila clavata</name>
    <dbReference type="NCBI Taxonomy" id="2740835"/>
    <lineage>
        <taxon>Eukaryota</taxon>
        <taxon>Metazoa</taxon>
        <taxon>Ecdysozoa</taxon>
        <taxon>Arthropoda</taxon>
        <taxon>Chelicerata</taxon>
        <taxon>Arachnida</taxon>
        <taxon>Araneae</taxon>
        <taxon>Araneomorphae</taxon>
        <taxon>Entelegynae</taxon>
        <taxon>Araneoidea</taxon>
        <taxon>Nephilidae</taxon>
        <taxon>Trichonephila</taxon>
    </lineage>
</organism>
<reference evidence="1" key="1">
    <citation type="submission" date="2020-07" db="EMBL/GenBank/DDBJ databases">
        <title>Multicomponent nature underlies the extraordinary mechanical properties of spider dragline silk.</title>
        <authorList>
            <person name="Kono N."/>
            <person name="Nakamura H."/>
            <person name="Mori M."/>
            <person name="Yoshida Y."/>
            <person name="Ohtoshi R."/>
            <person name="Malay A.D."/>
            <person name="Moran D.A.P."/>
            <person name="Tomita M."/>
            <person name="Numata K."/>
            <person name="Arakawa K."/>
        </authorList>
    </citation>
    <scope>NUCLEOTIDE SEQUENCE</scope>
</reference>